<evidence type="ECO:0000313" key="2">
    <source>
        <dbReference type="Proteomes" id="UP000287394"/>
    </source>
</evidence>
<dbReference type="Pfam" id="PF01797">
    <property type="entry name" value="Y1_Tnp"/>
    <property type="match status" value="1"/>
</dbReference>
<accession>A0A402D345</accession>
<gene>
    <name evidence="1" type="ORF">CCAX7_003990</name>
</gene>
<protein>
    <submittedName>
        <fullName evidence="1">Transposase</fullName>
    </submittedName>
</protein>
<dbReference type="Gene3D" id="3.30.70.1290">
    <property type="entry name" value="Transposase IS200-like"/>
    <property type="match status" value="1"/>
</dbReference>
<dbReference type="OrthoDB" id="9794403at2"/>
<evidence type="ECO:0000313" key="1">
    <source>
        <dbReference type="EMBL" id="BDI28348.1"/>
    </source>
</evidence>
<dbReference type="SMART" id="SM01321">
    <property type="entry name" value="Y1_Tnp"/>
    <property type="match status" value="1"/>
</dbReference>
<name>A0A402D345_9BACT</name>
<keyword evidence="2" id="KW-1185">Reference proteome</keyword>
<dbReference type="InterPro" id="IPR036515">
    <property type="entry name" value="Transposase_17_sf"/>
</dbReference>
<dbReference type="GO" id="GO:0006313">
    <property type="term" value="P:DNA transposition"/>
    <property type="evidence" value="ECO:0007669"/>
    <property type="project" value="InterPro"/>
</dbReference>
<dbReference type="RefSeq" id="WP_119323928.1">
    <property type="nucleotide sequence ID" value="NZ_AP025739.1"/>
</dbReference>
<organism evidence="1 2">
    <name type="scientific">Capsulimonas corticalis</name>
    <dbReference type="NCBI Taxonomy" id="2219043"/>
    <lineage>
        <taxon>Bacteria</taxon>
        <taxon>Bacillati</taxon>
        <taxon>Armatimonadota</taxon>
        <taxon>Armatimonadia</taxon>
        <taxon>Capsulimonadales</taxon>
        <taxon>Capsulimonadaceae</taxon>
        <taxon>Capsulimonas</taxon>
    </lineage>
</organism>
<dbReference type="Proteomes" id="UP000287394">
    <property type="component" value="Chromosome"/>
</dbReference>
<dbReference type="SUPFAM" id="SSF143422">
    <property type="entry name" value="Transposase IS200-like"/>
    <property type="match status" value="1"/>
</dbReference>
<dbReference type="NCBIfam" id="NF033573">
    <property type="entry name" value="transpos_IS200"/>
    <property type="match status" value="1"/>
</dbReference>
<dbReference type="PANTHER" id="PTHR33360:SF2">
    <property type="entry name" value="TRANSPOSASE FOR INSERTION SEQUENCE ELEMENT IS200"/>
    <property type="match status" value="1"/>
</dbReference>
<dbReference type="KEGG" id="ccot:CCAX7_003990"/>
<reference evidence="1 2" key="1">
    <citation type="journal article" date="2019" name="Int. J. Syst. Evol. Microbiol.">
        <title>Capsulimonas corticalis gen. nov., sp. nov., an aerobic capsulated bacterium, of a novel bacterial order, Capsulimonadales ord. nov., of the class Armatimonadia of the phylum Armatimonadetes.</title>
        <authorList>
            <person name="Li J."/>
            <person name="Kudo C."/>
            <person name="Tonouchi A."/>
        </authorList>
    </citation>
    <scope>NUCLEOTIDE SEQUENCE [LARGE SCALE GENOMIC DNA]</scope>
    <source>
        <strain evidence="1 2">AX-7</strain>
    </source>
</reference>
<dbReference type="GO" id="GO:0004803">
    <property type="term" value="F:transposase activity"/>
    <property type="evidence" value="ECO:0007669"/>
    <property type="project" value="InterPro"/>
</dbReference>
<dbReference type="PANTHER" id="PTHR33360">
    <property type="entry name" value="TRANSPOSASE FOR INSERTION SEQUENCE ELEMENT IS200"/>
    <property type="match status" value="1"/>
</dbReference>
<dbReference type="InterPro" id="IPR002686">
    <property type="entry name" value="Transposase_17"/>
</dbReference>
<sequence>MRATHTELFVHLVWATWDRLPFITADIRPNVYRLLKDECEKQGGEVLEVGGVADHVHVLVRIPATVTVAWMVKQMKAVSSYALNIASQNGNIFKWQGAYGAFTLRRQDIGYIRAYIQNQEAHHRERTLDPDLELV</sequence>
<proteinExistence type="predicted"/>
<dbReference type="AlphaFoldDB" id="A0A402D345"/>
<dbReference type="EMBL" id="AP025739">
    <property type="protein sequence ID" value="BDI28348.1"/>
    <property type="molecule type" value="Genomic_DNA"/>
</dbReference>
<dbReference type="GO" id="GO:0003677">
    <property type="term" value="F:DNA binding"/>
    <property type="evidence" value="ECO:0007669"/>
    <property type="project" value="InterPro"/>
</dbReference>